<evidence type="ECO:0000256" key="1">
    <source>
        <dbReference type="SAM" id="SignalP"/>
    </source>
</evidence>
<feature type="signal peptide" evidence="1">
    <location>
        <begin position="1"/>
        <end position="21"/>
    </location>
</feature>
<proteinExistence type="predicted"/>
<dbReference type="NCBIfam" id="TIGR02595">
    <property type="entry name" value="PEP_CTERM"/>
    <property type="match status" value="1"/>
</dbReference>
<keyword evidence="3" id="KW-1185">Reference proteome</keyword>
<reference evidence="2 3" key="1">
    <citation type="submission" date="2024-02" db="EMBL/GenBank/DDBJ databases">
        <title>Haloferula sargassicola NBRC 104335.</title>
        <authorList>
            <person name="Ichikawa N."/>
            <person name="Katano-Makiyama Y."/>
            <person name="Hidaka K."/>
        </authorList>
    </citation>
    <scope>NUCLEOTIDE SEQUENCE [LARGE SCALE GENOMIC DNA]</scope>
    <source>
        <strain evidence="2 3">NBRC 104335</strain>
    </source>
</reference>
<dbReference type="RefSeq" id="WP_353567818.1">
    <property type="nucleotide sequence ID" value="NZ_BAABRI010000017.1"/>
</dbReference>
<name>A0ABP9USQ2_9BACT</name>
<dbReference type="Proteomes" id="UP001476282">
    <property type="component" value="Unassembled WGS sequence"/>
</dbReference>
<gene>
    <name evidence="2" type="ORF">Hsar01_02945</name>
</gene>
<dbReference type="InterPro" id="IPR013424">
    <property type="entry name" value="Ice-binding_C"/>
</dbReference>
<sequence length="275" mass="28851">MKSPLALLGAFVAFGFAAASAQVSIGSDYYVRPYLNLNTGGIIDGLMVGGSTSSSQSFADGTRTLFSEADLGNGALRYLVDVNGPNQSGVGLAEFGDRLTFTGGAGTDVILGLGVDGRLFTDDGALPGTTLQLFANAAFAIFDPGVASWNNWVELANNGSAVYFDSWFEDLRPDTSVDLEVSEFLGTTITLASNHQSFDVFYRIQGAIATNENPVHATLDFSNTATASVDTAPGVDFSSESTVFLTGYNVPEPSTALCTMLAMGVFAGRRRRPLA</sequence>
<evidence type="ECO:0000313" key="3">
    <source>
        <dbReference type="Proteomes" id="UP001476282"/>
    </source>
</evidence>
<accession>A0ABP9USQ2</accession>
<keyword evidence="1" id="KW-0732">Signal</keyword>
<evidence type="ECO:0008006" key="4">
    <source>
        <dbReference type="Google" id="ProtNLM"/>
    </source>
</evidence>
<comment type="caution">
    <text evidence="2">The sequence shown here is derived from an EMBL/GenBank/DDBJ whole genome shotgun (WGS) entry which is preliminary data.</text>
</comment>
<protein>
    <recommendedName>
        <fullName evidence="4">PEP-CTERM protein-sorting domain-containing protein</fullName>
    </recommendedName>
</protein>
<organism evidence="2 3">
    <name type="scientific">Haloferula sargassicola</name>
    <dbReference type="NCBI Taxonomy" id="490096"/>
    <lineage>
        <taxon>Bacteria</taxon>
        <taxon>Pseudomonadati</taxon>
        <taxon>Verrucomicrobiota</taxon>
        <taxon>Verrucomicrobiia</taxon>
        <taxon>Verrucomicrobiales</taxon>
        <taxon>Verrucomicrobiaceae</taxon>
        <taxon>Haloferula</taxon>
    </lineage>
</organism>
<evidence type="ECO:0000313" key="2">
    <source>
        <dbReference type="EMBL" id="GAA5483711.1"/>
    </source>
</evidence>
<dbReference type="EMBL" id="BAABRI010000017">
    <property type="protein sequence ID" value="GAA5483711.1"/>
    <property type="molecule type" value="Genomic_DNA"/>
</dbReference>
<feature type="chain" id="PRO_5047440687" description="PEP-CTERM protein-sorting domain-containing protein" evidence="1">
    <location>
        <begin position="22"/>
        <end position="275"/>
    </location>
</feature>